<evidence type="ECO:0000259" key="1">
    <source>
        <dbReference type="PROSITE" id="PS51819"/>
    </source>
</evidence>
<reference evidence="2" key="1">
    <citation type="submission" date="2020-07" db="EMBL/GenBank/DDBJ databases">
        <title>Koleobacter methoxysyntrophicus gen. nov., sp. nov., a novel anaerobic bacterium isolated from deep subsurface oil field and proposal of Koleobacterales ord. nov. in the phylum Firmicutes.</title>
        <authorList>
            <person name="Sakamoto S."/>
            <person name="Tamaki H."/>
        </authorList>
    </citation>
    <scope>NUCLEOTIDE SEQUENCE</scope>
    <source>
        <strain evidence="2">NRmbB1</strain>
    </source>
</reference>
<dbReference type="InterPro" id="IPR029068">
    <property type="entry name" value="Glyas_Bleomycin-R_OHBP_Dase"/>
</dbReference>
<evidence type="ECO:0000313" key="2">
    <source>
        <dbReference type="EMBL" id="QSQ08235.1"/>
    </source>
</evidence>
<dbReference type="Gene3D" id="3.10.180.10">
    <property type="entry name" value="2,3-Dihydroxybiphenyl 1,2-Dioxygenase, domain 1"/>
    <property type="match status" value="1"/>
</dbReference>
<proteinExistence type="predicted"/>
<dbReference type="SUPFAM" id="SSF54593">
    <property type="entry name" value="Glyoxalase/Bleomycin resistance protein/Dihydroxybiphenyl dioxygenase"/>
    <property type="match status" value="1"/>
</dbReference>
<keyword evidence="3" id="KW-1185">Reference proteome</keyword>
<dbReference type="Pfam" id="PF00903">
    <property type="entry name" value="Glyoxalase"/>
    <property type="match status" value="1"/>
</dbReference>
<dbReference type="AlphaFoldDB" id="A0A8A0RIX3"/>
<dbReference type="PANTHER" id="PTHR35006:SF2">
    <property type="entry name" value="GLYOXALASE FAMILY PROTEIN (AFU_ORTHOLOGUE AFUA_5G14830)"/>
    <property type="match status" value="1"/>
</dbReference>
<dbReference type="InterPro" id="IPR037523">
    <property type="entry name" value="VOC_core"/>
</dbReference>
<dbReference type="PROSITE" id="PS51819">
    <property type="entry name" value="VOC"/>
    <property type="match status" value="1"/>
</dbReference>
<dbReference type="PANTHER" id="PTHR35006">
    <property type="entry name" value="GLYOXALASE FAMILY PROTEIN (AFU_ORTHOLOGUE AFUA_5G14830)"/>
    <property type="match status" value="1"/>
</dbReference>
<name>A0A8A0RIX3_9FIRM</name>
<organism evidence="2 3">
    <name type="scientific">Koleobacter methoxysyntrophicus</name>
    <dbReference type="NCBI Taxonomy" id="2751313"/>
    <lineage>
        <taxon>Bacteria</taxon>
        <taxon>Bacillati</taxon>
        <taxon>Bacillota</taxon>
        <taxon>Clostridia</taxon>
        <taxon>Koleobacterales</taxon>
        <taxon>Koleobacteraceae</taxon>
        <taxon>Koleobacter</taxon>
    </lineage>
</organism>
<dbReference type="EMBL" id="CP059066">
    <property type="protein sequence ID" value="QSQ08235.1"/>
    <property type="molecule type" value="Genomic_DNA"/>
</dbReference>
<dbReference type="Proteomes" id="UP000662904">
    <property type="component" value="Chromosome"/>
</dbReference>
<dbReference type="KEGG" id="kme:H0A61_00555"/>
<gene>
    <name evidence="2" type="ORF">H0A61_00555</name>
</gene>
<evidence type="ECO:0000313" key="3">
    <source>
        <dbReference type="Proteomes" id="UP000662904"/>
    </source>
</evidence>
<protein>
    <recommendedName>
        <fullName evidence="1">VOC domain-containing protein</fullName>
    </recommendedName>
</protein>
<dbReference type="InterPro" id="IPR004360">
    <property type="entry name" value="Glyas_Fos-R_dOase_dom"/>
</dbReference>
<sequence>MKSSLEVRPIFHWTEPRIKGHFLICFLAFLLERTLEFKLIVDHIHITVCNLKEAEKFYDNLLPYLGYDLNLKEYTKIPEHEYESIEYHHKIISIGLINSRSQFSNEQIHRRRPGSLHHLAFFAESNDEVDYLYDKIKSVGAQIVSSPRFYPEYCPDYYAFFFKDPEGIKFEIVYYDKSRYFE</sequence>
<accession>A0A8A0RIX3</accession>
<feature type="domain" description="VOC" evidence="1">
    <location>
        <begin position="40"/>
        <end position="175"/>
    </location>
</feature>